<accession>A0A839V107</accession>
<dbReference type="EMBL" id="JACHXV010000007">
    <property type="protein sequence ID" value="MBB3174363.1"/>
    <property type="molecule type" value="Genomic_DNA"/>
</dbReference>
<dbReference type="RefSeq" id="WP_183275234.1">
    <property type="nucleotide sequence ID" value="NZ_JACHXV010000007.1"/>
</dbReference>
<proteinExistence type="predicted"/>
<gene>
    <name evidence="1" type="ORF">FHR90_002204</name>
</gene>
<evidence type="ECO:0000313" key="1">
    <source>
        <dbReference type="EMBL" id="MBB3174363.1"/>
    </source>
</evidence>
<name>A0A839V107_9PROT</name>
<evidence type="ECO:0000313" key="2">
    <source>
        <dbReference type="Proteomes" id="UP000557688"/>
    </source>
</evidence>
<dbReference type="Proteomes" id="UP000557688">
    <property type="component" value="Unassembled WGS sequence"/>
</dbReference>
<organism evidence="1 2">
    <name type="scientific">Endobacter medicaginis</name>
    <dbReference type="NCBI Taxonomy" id="1181271"/>
    <lineage>
        <taxon>Bacteria</taxon>
        <taxon>Pseudomonadati</taxon>
        <taxon>Pseudomonadota</taxon>
        <taxon>Alphaproteobacteria</taxon>
        <taxon>Acetobacterales</taxon>
        <taxon>Acetobacteraceae</taxon>
        <taxon>Endobacter</taxon>
    </lineage>
</organism>
<protein>
    <submittedName>
        <fullName evidence="1">Uncharacterized protein</fullName>
    </submittedName>
</protein>
<reference evidence="1 2" key="1">
    <citation type="submission" date="2020-08" db="EMBL/GenBank/DDBJ databases">
        <title>Genomic Encyclopedia of Type Strains, Phase III (KMG-III): the genomes of soil and plant-associated and newly described type strains.</title>
        <authorList>
            <person name="Whitman W."/>
        </authorList>
    </citation>
    <scope>NUCLEOTIDE SEQUENCE [LARGE SCALE GENOMIC DNA]</scope>
    <source>
        <strain evidence="1 2">CECT 8088</strain>
    </source>
</reference>
<keyword evidence="2" id="KW-1185">Reference proteome</keyword>
<sequence length="189" mass="18848">MPANPAERLLLLVAAGLFALAVLLMLLPWGGDPGPGRFPLVATVPPTDNAAGRDVAADSAVALARPLFAQNRRPPDIAASGPAELPRLAGVIVGGGTPPKAIFAATGDDKPPVLGIGQSIAGHTLRAITPNGVTLDNGTVLHPTFATGADGAAPAAPPAGLPTMFTTAPHMPGMPLPFGGTRPGIRPPN</sequence>
<comment type="caution">
    <text evidence="1">The sequence shown here is derived from an EMBL/GenBank/DDBJ whole genome shotgun (WGS) entry which is preliminary data.</text>
</comment>
<dbReference type="AlphaFoldDB" id="A0A839V107"/>